<feature type="compositionally biased region" description="Basic and acidic residues" evidence="10">
    <location>
        <begin position="372"/>
        <end position="387"/>
    </location>
</feature>
<dbReference type="InterPro" id="IPR001258">
    <property type="entry name" value="NHL_repeat"/>
</dbReference>
<dbReference type="SUPFAM" id="SSF101898">
    <property type="entry name" value="NHL repeat"/>
    <property type="match status" value="1"/>
</dbReference>
<dbReference type="OMA" id="EEYIHRY"/>
<dbReference type="FunFam" id="2.120.10.30:FF:000037">
    <property type="entry name" value="Uncharacterized protein, isoform E"/>
    <property type="match status" value="1"/>
</dbReference>
<accession>R7UKL4</accession>
<evidence type="ECO:0000256" key="9">
    <source>
        <dbReference type="SAM" id="Coils"/>
    </source>
</evidence>
<dbReference type="GO" id="GO:0061630">
    <property type="term" value="F:ubiquitin protein ligase activity"/>
    <property type="evidence" value="ECO:0007669"/>
    <property type="project" value="TreeGrafter"/>
</dbReference>
<dbReference type="InterPro" id="IPR003649">
    <property type="entry name" value="Bbox_C"/>
</dbReference>
<dbReference type="EMBL" id="KB302862">
    <property type="protein sequence ID" value="ELU03822.1"/>
    <property type="molecule type" value="Genomic_DNA"/>
</dbReference>
<evidence type="ECO:0000313" key="14">
    <source>
        <dbReference type="EnsemblMetazoa" id="CapteP223323"/>
    </source>
</evidence>
<feature type="repeat" description="NHL" evidence="8">
    <location>
        <begin position="705"/>
        <end position="748"/>
    </location>
</feature>
<feature type="region of interest" description="Disordered" evidence="10">
    <location>
        <begin position="460"/>
        <end position="560"/>
    </location>
</feature>
<reference evidence="14" key="3">
    <citation type="submission" date="2015-06" db="UniProtKB">
        <authorList>
            <consortium name="EnsemblMetazoa"/>
        </authorList>
    </citation>
    <scope>IDENTIFICATION</scope>
</reference>
<keyword evidence="5" id="KW-0833">Ubl conjugation pathway</keyword>
<dbReference type="CDD" id="cd14954">
    <property type="entry name" value="NHL_TRIM71_like"/>
    <property type="match status" value="1"/>
</dbReference>
<evidence type="ECO:0000256" key="6">
    <source>
        <dbReference type="ARBA" id="ARBA00022833"/>
    </source>
</evidence>
<dbReference type="SUPFAM" id="SSF57850">
    <property type="entry name" value="RING/U-box"/>
    <property type="match status" value="1"/>
</dbReference>
<dbReference type="InterPro" id="IPR050952">
    <property type="entry name" value="TRIM-NHL_E3_ligases"/>
</dbReference>
<dbReference type="Pfam" id="PF13445">
    <property type="entry name" value="zf-RING_UBOX"/>
    <property type="match status" value="1"/>
</dbReference>
<evidence type="ECO:0000256" key="7">
    <source>
        <dbReference type="PROSITE-ProRule" id="PRU00024"/>
    </source>
</evidence>
<reference evidence="13 15" key="2">
    <citation type="journal article" date="2013" name="Nature">
        <title>Insights into bilaterian evolution from three spiralian genomes.</title>
        <authorList>
            <person name="Simakov O."/>
            <person name="Marletaz F."/>
            <person name="Cho S.J."/>
            <person name="Edsinger-Gonzales E."/>
            <person name="Havlak P."/>
            <person name="Hellsten U."/>
            <person name="Kuo D.H."/>
            <person name="Larsson T."/>
            <person name="Lv J."/>
            <person name="Arendt D."/>
            <person name="Savage R."/>
            <person name="Osoegawa K."/>
            <person name="de Jong P."/>
            <person name="Grimwood J."/>
            <person name="Chapman J.A."/>
            <person name="Shapiro H."/>
            <person name="Aerts A."/>
            <person name="Otillar R.P."/>
            <person name="Terry A.Y."/>
            <person name="Boore J.L."/>
            <person name="Grigoriev I.V."/>
            <person name="Lindberg D.R."/>
            <person name="Seaver E.C."/>
            <person name="Weisblat D.A."/>
            <person name="Putnam N.H."/>
            <person name="Rokhsar D.S."/>
        </authorList>
    </citation>
    <scope>NUCLEOTIDE SEQUENCE</scope>
    <source>
        <strain evidence="13 15">I ESC-2004</strain>
    </source>
</reference>
<gene>
    <name evidence="13" type="ORF">CAPTEDRAFT_223323</name>
</gene>
<dbReference type="PROSITE" id="PS51125">
    <property type="entry name" value="NHL"/>
    <property type="match status" value="6"/>
</dbReference>
<feature type="domain" description="B box-type" evidence="12">
    <location>
        <begin position="117"/>
        <end position="160"/>
    </location>
</feature>
<dbReference type="EnsemblMetazoa" id="CapteT223323">
    <property type="protein sequence ID" value="CapteP223323"/>
    <property type="gene ID" value="CapteG223323"/>
</dbReference>
<dbReference type="CDD" id="cd16524">
    <property type="entry name" value="RING-HC_NHL-1-like"/>
    <property type="match status" value="1"/>
</dbReference>
<dbReference type="PANTHER" id="PTHR24104:SF47">
    <property type="entry name" value="E3 UBIQUITIN-PROTEIN LIGASE NHLRC1"/>
    <property type="match status" value="1"/>
</dbReference>
<feature type="repeat" description="NHL" evidence="8">
    <location>
        <begin position="799"/>
        <end position="842"/>
    </location>
</feature>
<keyword evidence="2" id="KW-0479">Metal-binding</keyword>
<evidence type="ECO:0000313" key="13">
    <source>
        <dbReference type="EMBL" id="ELU03822.1"/>
    </source>
</evidence>
<dbReference type="FunFam" id="2.120.10.30:FF:000013">
    <property type="entry name" value="E3 ubiquitin-protein ligase TRIM71"/>
    <property type="match status" value="1"/>
</dbReference>
<protein>
    <recommendedName>
        <fullName evidence="16">RING-type domain-containing protein</fullName>
    </recommendedName>
</protein>
<evidence type="ECO:0000256" key="8">
    <source>
        <dbReference type="PROSITE-ProRule" id="PRU00504"/>
    </source>
</evidence>
<keyword evidence="3" id="KW-0677">Repeat</keyword>
<feature type="coiled-coil region" evidence="9">
    <location>
        <begin position="161"/>
        <end position="213"/>
    </location>
</feature>
<sequence length="886" mass="99253">MDNISLCSQVHFRKMVDEEEDMADMTYSAEQVERLLTCAICLERYTNPRILPCQHTFCRSPCLDGLVDLRNRKVKCPECRKEHYVPPTGAGGFPPNITVANFLDLPAQRGGPTQEPLTDSMCRVCESESSLQKCSHCDKMICEGCQRSHSGLLRKDVEKLLSQMKRGIPKLSNAISQLEQKTEQMQQQNETVKNEVKEQIDKYMKELKERQRLLHSELDTLLQGETRTIRMHQENLEVELASISSYCDSSESLLQQPATEISDVELKAMKKQCLGYAETLRKAENNTALPAVKRLKFRSNGRMLHQTIMAFGEATTEGSQPTQQRSPQRRRWDDSPQVERNFFESLPPNSPSPAQAPRRALSPPASWQSPREQVEARGSRSSTDYRHFLSNQLDTDPGNERPPARIADYLYNMGAGPDTILANISYLNDPVSQATRDRTRLVQALNAQERTGARMAALLSDHHAPENMNNNARSVMRTRPPVHPPVPPRPRRDPRPTEYYEIDLDGNPNQVSLPPAPRLNPRLIPRDRGEPQRNPSSAEAPAPPPSPPPPPPATDANVEPPTLRRNATFVRQEEDNALDPEAMDFIEQATESMETEQPEIDYQAKKNPVMKIGGERGSAEGQFKLPRGVAISPQDGTIVIADSSNHRAQVFDQHGQYVRTFGSYGDSDGEFDCLAGVAISQSGDVIIADRYNHRIQIFDSNFNFKLKFGSEGSSDGKFKYPWGVTVDHEGLVYVCDKENHRVQVFGADGTFLRRFGSTGNQPGKLENPYYITVGHDRNIYVSDTHNNRIQVFTSQGGFVNSFGGPGDQDGKFKHPKGITVDHNGFMVVADSGNHRIQVLRSDGTFFAKFGTKGRGEGQLRDPEGIAITPDGKILVADKDNYRILMF</sequence>
<feature type="compositionally biased region" description="Pro residues" evidence="10">
    <location>
        <begin position="541"/>
        <end position="553"/>
    </location>
</feature>
<dbReference type="GO" id="GO:0043161">
    <property type="term" value="P:proteasome-mediated ubiquitin-dependent protein catabolic process"/>
    <property type="evidence" value="ECO:0007669"/>
    <property type="project" value="TreeGrafter"/>
</dbReference>
<dbReference type="InterPro" id="IPR011042">
    <property type="entry name" value="6-blade_b-propeller_TolB-like"/>
</dbReference>
<dbReference type="PROSITE" id="PS50119">
    <property type="entry name" value="ZF_BBOX"/>
    <property type="match status" value="1"/>
</dbReference>
<feature type="repeat" description="NHL" evidence="8">
    <location>
        <begin position="610"/>
        <end position="654"/>
    </location>
</feature>
<dbReference type="Pfam" id="PF01436">
    <property type="entry name" value="NHL"/>
    <property type="match status" value="5"/>
</dbReference>
<dbReference type="Gene3D" id="3.30.40.10">
    <property type="entry name" value="Zinc/RING finger domain, C3HC4 (zinc finger)"/>
    <property type="match status" value="1"/>
</dbReference>
<dbReference type="PANTHER" id="PTHR24104">
    <property type="entry name" value="E3 UBIQUITIN-PROTEIN LIGASE NHLRC1-RELATED"/>
    <property type="match status" value="1"/>
</dbReference>
<dbReference type="Gene3D" id="2.120.10.30">
    <property type="entry name" value="TolB, C-terminal domain"/>
    <property type="match status" value="3"/>
</dbReference>
<evidence type="ECO:0008006" key="16">
    <source>
        <dbReference type="Google" id="ProtNLM"/>
    </source>
</evidence>
<feature type="repeat" description="NHL" evidence="8">
    <location>
        <begin position="658"/>
        <end position="701"/>
    </location>
</feature>
<evidence type="ECO:0000259" key="11">
    <source>
        <dbReference type="PROSITE" id="PS50089"/>
    </source>
</evidence>
<dbReference type="EMBL" id="AMQN01008338">
    <property type="status" value="NOT_ANNOTATED_CDS"/>
    <property type="molecule type" value="Genomic_DNA"/>
</dbReference>
<keyword evidence="15" id="KW-1185">Reference proteome</keyword>
<evidence type="ECO:0000256" key="2">
    <source>
        <dbReference type="ARBA" id="ARBA00022723"/>
    </source>
</evidence>
<keyword evidence="1" id="KW-0597">Phosphoprotein</keyword>
<dbReference type="InterPro" id="IPR013083">
    <property type="entry name" value="Znf_RING/FYVE/PHD"/>
</dbReference>
<feature type="repeat" description="NHL" evidence="8">
    <location>
        <begin position="848"/>
        <end position="886"/>
    </location>
</feature>
<feature type="domain" description="RING-type" evidence="11">
    <location>
        <begin position="38"/>
        <end position="80"/>
    </location>
</feature>
<dbReference type="PROSITE" id="PS50089">
    <property type="entry name" value="ZF_RING_2"/>
    <property type="match status" value="1"/>
</dbReference>
<dbReference type="InterPro" id="IPR027370">
    <property type="entry name" value="Znf-RING_euk"/>
</dbReference>
<evidence type="ECO:0000256" key="3">
    <source>
        <dbReference type="ARBA" id="ARBA00022737"/>
    </source>
</evidence>
<dbReference type="Proteomes" id="UP000014760">
    <property type="component" value="Unassembled WGS sequence"/>
</dbReference>
<dbReference type="HOGENOM" id="CLU_002505_1_0_1"/>
<evidence type="ECO:0000256" key="1">
    <source>
        <dbReference type="ARBA" id="ARBA00022553"/>
    </source>
</evidence>
<evidence type="ECO:0000256" key="10">
    <source>
        <dbReference type="SAM" id="MobiDB-lite"/>
    </source>
</evidence>
<dbReference type="InterPro" id="IPR000315">
    <property type="entry name" value="Znf_B-box"/>
</dbReference>
<evidence type="ECO:0000313" key="15">
    <source>
        <dbReference type="Proteomes" id="UP000014760"/>
    </source>
</evidence>
<reference evidence="15" key="1">
    <citation type="submission" date="2012-12" db="EMBL/GenBank/DDBJ databases">
        <authorList>
            <person name="Hellsten U."/>
            <person name="Grimwood J."/>
            <person name="Chapman J.A."/>
            <person name="Shapiro H."/>
            <person name="Aerts A."/>
            <person name="Otillar R.P."/>
            <person name="Terry A.Y."/>
            <person name="Boore J.L."/>
            <person name="Simakov O."/>
            <person name="Marletaz F."/>
            <person name="Cho S.-J."/>
            <person name="Edsinger-Gonzales E."/>
            <person name="Havlak P."/>
            <person name="Kuo D.-H."/>
            <person name="Larsson T."/>
            <person name="Lv J."/>
            <person name="Arendt D."/>
            <person name="Savage R."/>
            <person name="Osoegawa K."/>
            <person name="de Jong P."/>
            <person name="Lindberg D.R."/>
            <person name="Seaver E.C."/>
            <person name="Weisblat D.A."/>
            <person name="Putnam N.H."/>
            <person name="Grigoriev I.V."/>
            <person name="Rokhsar D.S."/>
        </authorList>
    </citation>
    <scope>NUCLEOTIDE SEQUENCE</scope>
    <source>
        <strain evidence="15">I ESC-2004</strain>
    </source>
</reference>
<keyword evidence="4 7" id="KW-0863">Zinc-finger</keyword>
<name>R7UKL4_CAPTE</name>
<dbReference type="InterPro" id="IPR001841">
    <property type="entry name" value="Znf_RING"/>
</dbReference>
<feature type="repeat" description="NHL" evidence="8">
    <location>
        <begin position="752"/>
        <end position="795"/>
    </location>
</feature>
<evidence type="ECO:0000256" key="4">
    <source>
        <dbReference type="ARBA" id="ARBA00022771"/>
    </source>
</evidence>
<dbReference type="AlphaFoldDB" id="R7UKL4"/>
<evidence type="ECO:0000259" key="12">
    <source>
        <dbReference type="PROSITE" id="PS50119"/>
    </source>
</evidence>
<evidence type="ECO:0000256" key="5">
    <source>
        <dbReference type="ARBA" id="ARBA00022786"/>
    </source>
</evidence>
<dbReference type="GO" id="GO:0000209">
    <property type="term" value="P:protein polyubiquitination"/>
    <property type="evidence" value="ECO:0007669"/>
    <property type="project" value="TreeGrafter"/>
</dbReference>
<dbReference type="SMART" id="SM00502">
    <property type="entry name" value="BBC"/>
    <property type="match status" value="1"/>
</dbReference>
<dbReference type="SMART" id="SM00184">
    <property type="entry name" value="RING"/>
    <property type="match status" value="1"/>
</dbReference>
<organism evidence="13">
    <name type="scientific">Capitella teleta</name>
    <name type="common">Polychaete worm</name>
    <dbReference type="NCBI Taxonomy" id="283909"/>
    <lineage>
        <taxon>Eukaryota</taxon>
        <taxon>Metazoa</taxon>
        <taxon>Spiralia</taxon>
        <taxon>Lophotrochozoa</taxon>
        <taxon>Annelida</taxon>
        <taxon>Polychaeta</taxon>
        <taxon>Sedentaria</taxon>
        <taxon>Scolecida</taxon>
        <taxon>Capitellidae</taxon>
        <taxon>Capitella</taxon>
    </lineage>
</organism>
<keyword evidence="6" id="KW-0862">Zinc</keyword>
<keyword evidence="9" id="KW-0175">Coiled coil</keyword>
<feature type="region of interest" description="Disordered" evidence="10">
    <location>
        <begin position="311"/>
        <end position="402"/>
    </location>
</feature>
<proteinExistence type="predicted"/>
<dbReference type="STRING" id="283909.R7UKL4"/>
<dbReference type="OrthoDB" id="342730at2759"/>
<dbReference type="GO" id="GO:0008270">
    <property type="term" value="F:zinc ion binding"/>
    <property type="evidence" value="ECO:0007669"/>
    <property type="project" value="UniProtKB-KW"/>
</dbReference>